<gene>
    <name evidence="1" type="ORF">H7U36_03365</name>
</gene>
<keyword evidence="2" id="KW-1185">Reference proteome</keyword>
<sequence>MKEKEKRRINFFVDAPSDIHVKMKSLLTEAVDLMVDADIEKLEELYVEVKSSKYSGQGYLETLSDYDGAKEKCFDVGYTYALLETMRSYAGKAATDKEIERIKTKYKNKIFKCLGERGTVFHRDLAIYLGISNSALNAVIKRMNETGVKTVNVEKAGKYTLYSLTAQAYRYVYKHGILTQEEEREPRFNTLIYVKRFEDEKKREQSSLFCDATFEMGSALEQFFQMKRRCAMYHNLLTEYRKTRNTEEKITAERKEQTAGVWSQLVVFKQPGNSRIKERNKYEKQFRMSAGVY</sequence>
<name>A0ABS2E6A2_9FIRM</name>
<proteinExistence type="predicted"/>
<evidence type="ECO:0000313" key="2">
    <source>
        <dbReference type="Proteomes" id="UP000716906"/>
    </source>
</evidence>
<reference evidence="1 2" key="1">
    <citation type="journal article" date="2021" name="Sci. Rep.">
        <title>The distribution of antibiotic resistance genes in chicken gut microbiota commensals.</title>
        <authorList>
            <person name="Juricova H."/>
            <person name="Matiasovicova J."/>
            <person name="Kubasova T."/>
            <person name="Cejkova D."/>
            <person name="Rychlik I."/>
        </authorList>
    </citation>
    <scope>NUCLEOTIDE SEQUENCE [LARGE SCALE GENOMIC DNA]</scope>
    <source>
        <strain evidence="1 2">An773</strain>
    </source>
</reference>
<dbReference type="RefSeq" id="WP_138304060.1">
    <property type="nucleotide sequence ID" value="NZ_JACLYY010000002.1"/>
</dbReference>
<comment type="caution">
    <text evidence="1">The sequence shown here is derived from an EMBL/GenBank/DDBJ whole genome shotgun (WGS) entry which is preliminary data.</text>
</comment>
<protein>
    <recommendedName>
        <fullName evidence="3">MarR family transcriptional regulator</fullName>
    </recommendedName>
</protein>
<dbReference type="InterPro" id="IPR036388">
    <property type="entry name" value="WH-like_DNA-bd_sf"/>
</dbReference>
<organism evidence="1 2">
    <name type="scientific">Faecalicatena fissicatena</name>
    <dbReference type="NCBI Taxonomy" id="290055"/>
    <lineage>
        <taxon>Bacteria</taxon>
        <taxon>Bacillati</taxon>
        <taxon>Bacillota</taxon>
        <taxon>Clostridia</taxon>
        <taxon>Lachnospirales</taxon>
        <taxon>Lachnospiraceae</taxon>
        <taxon>Faecalicatena</taxon>
    </lineage>
</organism>
<dbReference type="Proteomes" id="UP000716906">
    <property type="component" value="Unassembled WGS sequence"/>
</dbReference>
<evidence type="ECO:0000313" key="1">
    <source>
        <dbReference type="EMBL" id="MBM6737146.1"/>
    </source>
</evidence>
<evidence type="ECO:0008006" key="3">
    <source>
        <dbReference type="Google" id="ProtNLM"/>
    </source>
</evidence>
<dbReference type="SUPFAM" id="SSF46785">
    <property type="entry name" value="Winged helix' DNA-binding domain"/>
    <property type="match status" value="1"/>
</dbReference>
<dbReference type="Gene3D" id="1.10.10.10">
    <property type="entry name" value="Winged helix-like DNA-binding domain superfamily/Winged helix DNA-binding domain"/>
    <property type="match status" value="1"/>
</dbReference>
<accession>A0ABS2E6A2</accession>
<dbReference type="EMBL" id="JACLYY010000002">
    <property type="protein sequence ID" value="MBM6737146.1"/>
    <property type="molecule type" value="Genomic_DNA"/>
</dbReference>
<dbReference type="InterPro" id="IPR036390">
    <property type="entry name" value="WH_DNA-bd_sf"/>
</dbReference>